<protein>
    <submittedName>
        <fullName evidence="6">TMAO reductase system periplasmic protein TorT</fullName>
    </submittedName>
</protein>
<keyword evidence="7" id="KW-1185">Reference proteome</keyword>
<dbReference type="PROSITE" id="PS51257">
    <property type="entry name" value="PROKAR_LIPOPROTEIN"/>
    <property type="match status" value="1"/>
</dbReference>
<gene>
    <name evidence="6" type="ORF">IJ22_36280</name>
</gene>
<evidence type="ECO:0000256" key="4">
    <source>
        <dbReference type="SAM" id="MobiDB-lite"/>
    </source>
</evidence>
<dbReference type="Pfam" id="PF13407">
    <property type="entry name" value="Peripla_BP_4"/>
    <property type="match status" value="1"/>
</dbReference>
<dbReference type="PANTHER" id="PTHR46847">
    <property type="entry name" value="D-ALLOSE-BINDING PERIPLASMIC PROTEIN-RELATED"/>
    <property type="match status" value="1"/>
</dbReference>
<dbReference type="Proteomes" id="UP000061660">
    <property type="component" value="Chromosome"/>
</dbReference>
<dbReference type="GO" id="GO:0030246">
    <property type="term" value="F:carbohydrate binding"/>
    <property type="evidence" value="ECO:0007669"/>
    <property type="project" value="UniProtKB-ARBA"/>
</dbReference>
<dbReference type="InterPro" id="IPR025997">
    <property type="entry name" value="SBP_2_dom"/>
</dbReference>
<dbReference type="OrthoDB" id="9814427at2"/>
<keyword evidence="3 5" id="KW-0732">Signal</keyword>
<evidence type="ECO:0000313" key="7">
    <source>
        <dbReference type="Proteomes" id="UP000061660"/>
    </source>
</evidence>
<proteinExistence type="inferred from homology"/>
<organism evidence="6 7">
    <name type="scientific">Paenibacillus naphthalenovorans</name>
    <dbReference type="NCBI Taxonomy" id="162209"/>
    <lineage>
        <taxon>Bacteria</taxon>
        <taxon>Bacillati</taxon>
        <taxon>Bacillota</taxon>
        <taxon>Bacilli</taxon>
        <taxon>Bacillales</taxon>
        <taxon>Paenibacillaceae</taxon>
        <taxon>Paenibacillus</taxon>
    </lineage>
</organism>
<dbReference type="GO" id="GO:0030313">
    <property type="term" value="C:cell envelope"/>
    <property type="evidence" value="ECO:0007669"/>
    <property type="project" value="UniProtKB-SubCell"/>
</dbReference>
<feature type="compositionally biased region" description="Low complexity" evidence="4">
    <location>
        <begin position="30"/>
        <end position="48"/>
    </location>
</feature>
<dbReference type="STRING" id="162209.IJ22_36280"/>
<evidence type="ECO:0000256" key="2">
    <source>
        <dbReference type="ARBA" id="ARBA00007639"/>
    </source>
</evidence>
<dbReference type="InterPro" id="IPR028082">
    <property type="entry name" value="Peripla_BP_I"/>
</dbReference>
<dbReference type="KEGG" id="pnp:IJ22_36280"/>
<feature type="chain" id="PRO_5044208540" evidence="5">
    <location>
        <begin position="24"/>
        <end position="376"/>
    </location>
</feature>
<dbReference type="EMBL" id="CP013652">
    <property type="protein sequence ID" value="ALS23966.1"/>
    <property type="molecule type" value="Genomic_DNA"/>
</dbReference>
<evidence type="ECO:0000256" key="5">
    <source>
        <dbReference type="SAM" id="SignalP"/>
    </source>
</evidence>
<dbReference type="PATRIC" id="fig|162209.4.peg.3864"/>
<reference evidence="7" key="1">
    <citation type="submission" date="2015-12" db="EMBL/GenBank/DDBJ databases">
        <title>Complete genome sequences of two moderately thermophilic Paenibacillus species.</title>
        <authorList>
            <person name="Butler R.III."/>
            <person name="Wang J."/>
            <person name="Stark B.C."/>
            <person name="Pombert J.-F."/>
        </authorList>
    </citation>
    <scope>NUCLEOTIDE SEQUENCE [LARGE SCALE GENOMIC DNA]</scope>
    <source>
        <strain evidence="7">32O-Y</strain>
    </source>
</reference>
<reference evidence="6 7" key="2">
    <citation type="journal article" date="2016" name="Genome Announc.">
        <title>Complete Genome Sequences of Two Interactive Moderate Thermophiles, Paenibacillus napthalenovorans 32O-Y and Paenibacillus sp. 32O-W.</title>
        <authorList>
            <person name="Butler R.R.III."/>
            <person name="Wang J."/>
            <person name="Stark B.C."/>
            <person name="Pombert J.F."/>
        </authorList>
    </citation>
    <scope>NUCLEOTIDE SEQUENCE [LARGE SCALE GENOMIC DNA]</scope>
    <source>
        <strain evidence="6 7">32O-Y</strain>
    </source>
</reference>
<evidence type="ECO:0000313" key="6">
    <source>
        <dbReference type="EMBL" id="ALS23966.1"/>
    </source>
</evidence>
<evidence type="ECO:0000256" key="3">
    <source>
        <dbReference type="ARBA" id="ARBA00022729"/>
    </source>
</evidence>
<sequence length="376" mass="40381" precursor="true">MIGQNKKKTLLLMAIVFALAAIAAGCSQGGETAEGGSAPATTPAGTASNEPSVVDLEPEEALKWYLQQPDPVPKEKYQIGASLVYLSDPLWVGFQYGIEQQLEKLGLPKPYVTAAGGYHKHMEQIAQVEDLLSRGIDGLLLGPANPDALVTAVEVAERAKVPVVNFAVGINTDKIVTDIQATQEMLGAMTAEYLGKELNGKGKVYMLSGVAGSSWALGREKGFIEYMQKNHPDIEIVGKHYGKNDRAEGLNAAQDALQANPDIDAFYAGADLIAAGVADAIKAVGKTGQIKVVTMSGIGKDTQMLIKNGEITMSLPYQAVEQGRMLVNIMVRYLNGERNLPKRIGVPVETITKENIDRFDVNKYLAPDHYKPSVAQ</sequence>
<dbReference type="Gene3D" id="3.40.50.2300">
    <property type="match status" value="2"/>
</dbReference>
<dbReference type="RefSeq" id="WP_062409760.1">
    <property type="nucleotide sequence ID" value="NZ_BJCS01000005.1"/>
</dbReference>
<feature type="region of interest" description="Disordered" evidence="4">
    <location>
        <begin position="30"/>
        <end position="52"/>
    </location>
</feature>
<feature type="signal peptide" evidence="5">
    <location>
        <begin position="1"/>
        <end position="23"/>
    </location>
</feature>
<dbReference type="PANTHER" id="PTHR46847:SF1">
    <property type="entry name" value="D-ALLOSE-BINDING PERIPLASMIC PROTEIN-RELATED"/>
    <property type="match status" value="1"/>
</dbReference>
<name>A0A0U2WC61_9BACL</name>
<accession>A0A0U2WC61</accession>
<comment type="similarity">
    <text evidence="2">Belongs to the bacterial solute-binding protein 2 family.</text>
</comment>
<dbReference type="CDD" id="cd06306">
    <property type="entry name" value="PBP1_TorT-like"/>
    <property type="match status" value="1"/>
</dbReference>
<dbReference type="SUPFAM" id="SSF53822">
    <property type="entry name" value="Periplasmic binding protein-like I"/>
    <property type="match status" value="1"/>
</dbReference>
<evidence type="ECO:0000256" key="1">
    <source>
        <dbReference type="ARBA" id="ARBA00004196"/>
    </source>
</evidence>
<comment type="subcellular location">
    <subcellularLocation>
        <location evidence="1">Cell envelope</location>
    </subcellularLocation>
</comment>
<dbReference type="AlphaFoldDB" id="A0A0U2WC61"/>